<dbReference type="STRING" id="187304.B0E33_17490"/>
<dbReference type="AlphaFoldDB" id="A0A0M6Y1I3"/>
<protein>
    <recommendedName>
        <fullName evidence="3">DUF3306 domain-containing protein</fullName>
    </recommendedName>
</protein>
<dbReference type="Proteomes" id="UP000048926">
    <property type="component" value="Unassembled WGS sequence"/>
</dbReference>
<dbReference type="Pfam" id="PF11748">
    <property type="entry name" value="DUF3306"/>
    <property type="match status" value="1"/>
</dbReference>
<evidence type="ECO:0000313" key="1">
    <source>
        <dbReference type="EMBL" id="CTQ43955.1"/>
    </source>
</evidence>
<gene>
    <name evidence="1" type="ORF">LAL4801_02397</name>
</gene>
<sequence length="224" mass="25237">MNSGDDKPMDFWSRRKAAVREAEAAEVERRDAELETAKRVELEEKTDAEILEELGLPDPDSLQKDDDFTQFLAKTVPERLRRRALRRLWLSNPVLANLDGLNDYDDDFTDASTAGQVVKTAYEVGRGFLKKISETEPDENSDATLAGEGEVLSGQSDSAATQSEQLAAAQHTYVENGKTSIRLTQRDEKVQISEIGTIVSDETALVETEEERLPKRRRLRFDFD</sequence>
<keyword evidence="2" id="KW-1185">Reference proteome</keyword>
<name>A0A0M6Y1I3_9HYPH</name>
<accession>A0A0M6Y1I3</accession>
<reference evidence="2" key="1">
    <citation type="submission" date="2015-07" db="EMBL/GenBank/DDBJ databases">
        <authorList>
            <person name="Rodrigo-Torres Lidia"/>
            <person name="Arahal R.David."/>
        </authorList>
    </citation>
    <scope>NUCLEOTIDE SEQUENCE [LARGE SCALE GENOMIC DNA]</scope>
    <source>
        <strain evidence="2">CECT 4801</strain>
    </source>
</reference>
<evidence type="ECO:0008006" key="3">
    <source>
        <dbReference type="Google" id="ProtNLM"/>
    </source>
</evidence>
<proteinExistence type="predicted"/>
<dbReference type="EMBL" id="CXST01000001">
    <property type="protein sequence ID" value="CTQ43955.1"/>
    <property type="molecule type" value="Genomic_DNA"/>
</dbReference>
<dbReference type="RefSeq" id="WP_055656239.1">
    <property type="nucleotide sequence ID" value="NZ_CXST01000001.1"/>
</dbReference>
<dbReference type="InterPro" id="IPR021735">
    <property type="entry name" value="DUF3306"/>
</dbReference>
<organism evidence="1 2">
    <name type="scientific">Roseibium aggregatum</name>
    <dbReference type="NCBI Taxonomy" id="187304"/>
    <lineage>
        <taxon>Bacteria</taxon>
        <taxon>Pseudomonadati</taxon>
        <taxon>Pseudomonadota</taxon>
        <taxon>Alphaproteobacteria</taxon>
        <taxon>Hyphomicrobiales</taxon>
        <taxon>Stappiaceae</taxon>
        <taxon>Roseibium</taxon>
    </lineage>
</organism>
<evidence type="ECO:0000313" key="2">
    <source>
        <dbReference type="Proteomes" id="UP000048926"/>
    </source>
</evidence>